<dbReference type="RefSeq" id="WP_061101509.1">
    <property type="nucleotide sequence ID" value="NZ_JAWEAY010000009.1"/>
</dbReference>
<evidence type="ECO:0000313" key="9">
    <source>
        <dbReference type="EMBL" id="KXI14823.1"/>
    </source>
</evidence>
<dbReference type="PATRIC" id="fig|1261.5.peg.12"/>
<evidence type="ECO:0000259" key="7">
    <source>
        <dbReference type="Pfam" id="PF02272"/>
    </source>
</evidence>
<dbReference type="Pfam" id="PF02272">
    <property type="entry name" value="DHHA1"/>
    <property type="match status" value="1"/>
</dbReference>
<sequence length="815" mass="92916">MKNWLVKSLGRSKGNEVTKKFNINDNIGQILINRGIETEDQLDLYMHPDLTSLRDPFLLKDMDRAVDRIKRAISNNEKICIFGDYDVDGVSSTSILCLYFESIGYQVEFYIPNRLEEGYGLNDEAIRQIGQMGTDLIISVDCGITSVNEVETARELGIDVIITDHHEPQEKLPQAYAVIDPKREDCRYPFKGICGCGVAFKLIHALSGDRDFYNNINRYLEIVALATICDVMPVLDENRIIVKNGLEIMGRGNNIGMRELLSVCAILDTKMKSSHLGFAIGPRINASGRLGFSRLGVELFTSKDPQKARLLAESMNLKNEERQMVEAKILMEAEAMIDSDSKYQEEKVIVLAGHGWHHGIIGIVASKLTEKYYKPTVLLCIEDGVATGSARSIKGFDLFKAMSECKDLMMKFGGHEQAAGLTMAEGNIQALRERINAIADYELKKEDLIENINIEFELEEDAISLDLVKDLHILEPFGIKNPTPYFMVRDYKVKKAYLIGKDKNHLKLSIEKEYTYDCIGFNMGHLMDKFSVDDRVDIVFQLDENTFKGRTTVQMLIKDIRLSKPDKIYKHNNILKVQSKIVDFDGLSSINGYKQENKTSCDTIGRFRDMFKRDTSRDIEISNKIDDDTLVIINTIEGYFRAMSDINISNSEKIKPIFLSNIDKTYSKVYNKIVIYDYFDNIKEVDKLEGILLADTELIFNMDELDFIYQANKIKDLEFSRDCFVDIYKRLASQVELNVRLSSFVAATGISFTKLVSILRVLESEQLISYEIDYDEGIFKNIMLPKPKNKLNLEDNRLVRGLESLINNFKTSYGM</sequence>
<dbReference type="InterPro" id="IPR001667">
    <property type="entry name" value="DDH_dom"/>
</dbReference>
<feature type="domain" description="DHHA1" evidence="7">
    <location>
        <begin position="346"/>
        <end position="438"/>
    </location>
</feature>
<dbReference type="InterPro" id="IPR038763">
    <property type="entry name" value="DHH_sf"/>
</dbReference>
<dbReference type="InterPro" id="IPR004610">
    <property type="entry name" value="RecJ"/>
</dbReference>
<dbReference type="PANTHER" id="PTHR30255:SF2">
    <property type="entry name" value="SINGLE-STRANDED-DNA-SPECIFIC EXONUCLEASE RECJ"/>
    <property type="match status" value="1"/>
</dbReference>
<dbReference type="Gene3D" id="3.10.310.30">
    <property type="match status" value="1"/>
</dbReference>
<proteinExistence type="inferred from homology"/>
<evidence type="ECO:0000256" key="1">
    <source>
        <dbReference type="ARBA" id="ARBA00005915"/>
    </source>
</evidence>
<dbReference type="NCBIfam" id="TIGR00644">
    <property type="entry name" value="recJ"/>
    <property type="match status" value="1"/>
</dbReference>
<keyword evidence="4" id="KW-0378">Hydrolase</keyword>
<evidence type="ECO:0000256" key="5">
    <source>
        <dbReference type="ARBA" id="ARBA00022839"/>
    </source>
</evidence>
<dbReference type="eggNOG" id="COG0608">
    <property type="taxonomic scope" value="Bacteria"/>
</dbReference>
<evidence type="ECO:0000259" key="8">
    <source>
        <dbReference type="Pfam" id="PF17768"/>
    </source>
</evidence>
<comment type="caution">
    <text evidence="9">The sequence shown here is derived from an EMBL/GenBank/DDBJ whole genome shotgun (WGS) entry which is preliminary data.</text>
</comment>
<dbReference type="AlphaFoldDB" id="A0A135YZL2"/>
<dbReference type="GO" id="GO:0003676">
    <property type="term" value="F:nucleic acid binding"/>
    <property type="evidence" value="ECO:0007669"/>
    <property type="project" value="InterPro"/>
</dbReference>
<dbReference type="SUPFAM" id="SSF64182">
    <property type="entry name" value="DHH phosphoesterases"/>
    <property type="match status" value="1"/>
</dbReference>
<dbReference type="EMBL" id="LSQZ01000001">
    <property type="protein sequence ID" value="KXI14823.1"/>
    <property type="molecule type" value="Genomic_DNA"/>
</dbReference>
<feature type="domain" description="DDH" evidence="6">
    <location>
        <begin position="78"/>
        <end position="227"/>
    </location>
</feature>
<dbReference type="PANTHER" id="PTHR30255">
    <property type="entry name" value="SINGLE-STRANDED-DNA-SPECIFIC EXONUCLEASE RECJ"/>
    <property type="match status" value="1"/>
</dbReference>
<evidence type="ECO:0000256" key="2">
    <source>
        <dbReference type="ARBA" id="ARBA00019841"/>
    </source>
</evidence>
<dbReference type="Proteomes" id="UP000070326">
    <property type="component" value="Unassembled WGS sequence"/>
</dbReference>
<gene>
    <name evidence="9" type="ORF">HMPREF3195_00012</name>
</gene>
<dbReference type="GO" id="GO:0008409">
    <property type="term" value="F:5'-3' exonuclease activity"/>
    <property type="evidence" value="ECO:0007669"/>
    <property type="project" value="InterPro"/>
</dbReference>
<dbReference type="InterPro" id="IPR051673">
    <property type="entry name" value="SSDNA_exonuclease_RecJ"/>
</dbReference>
<reference evidence="9 10" key="1">
    <citation type="submission" date="2016-02" db="EMBL/GenBank/DDBJ databases">
        <authorList>
            <person name="Wen L."/>
            <person name="He K."/>
            <person name="Yang H."/>
        </authorList>
    </citation>
    <scope>NUCLEOTIDE SEQUENCE [LARGE SCALE GENOMIC DNA]</scope>
    <source>
        <strain evidence="9 10">MJR8628A</strain>
    </source>
</reference>
<dbReference type="GO" id="GO:0006281">
    <property type="term" value="P:DNA repair"/>
    <property type="evidence" value="ECO:0007669"/>
    <property type="project" value="InterPro"/>
</dbReference>
<dbReference type="Pfam" id="PF17768">
    <property type="entry name" value="RecJ_OB"/>
    <property type="match status" value="1"/>
</dbReference>
<comment type="similarity">
    <text evidence="1">Belongs to the RecJ family.</text>
</comment>
<dbReference type="InterPro" id="IPR041122">
    <property type="entry name" value="RecJ_OB"/>
</dbReference>
<evidence type="ECO:0000256" key="4">
    <source>
        <dbReference type="ARBA" id="ARBA00022801"/>
    </source>
</evidence>
<organism evidence="9 10">
    <name type="scientific">Peptostreptococcus anaerobius</name>
    <dbReference type="NCBI Taxonomy" id="1261"/>
    <lineage>
        <taxon>Bacteria</taxon>
        <taxon>Bacillati</taxon>
        <taxon>Bacillota</taxon>
        <taxon>Clostridia</taxon>
        <taxon>Peptostreptococcales</taxon>
        <taxon>Peptostreptococcaceae</taxon>
        <taxon>Peptostreptococcus</taxon>
    </lineage>
</organism>
<protein>
    <recommendedName>
        <fullName evidence="2">Single-stranded-DNA-specific exonuclease RecJ</fullName>
    </recommendedName>
</protein>
<keyword evidence="5 9" id="KW-0269">Exonuclease</keyword>
<dbReference type="Pfam" id="PF01368">
    <property type="entry name" value="DHH"/>
    <property type="match status" value="1"/>
</dbReference>
<evidence type="ECO:0000259" key="6">
    <source>
        <dbReference type="Pfam" id="PF01368"/>
    </source>
</evidence>
<dbReference type="Gene3D" id="3.90.1640.30">
    <property type="match status" value="1"/>
</dbReference>
<dbReference type="GO" id="GO:0006310">
    <property type="term" value="P:DNA recombination"/>
    <property type="evidence" value="ECO:0007669"/>
    <property type="project" value="InterPro"/>
</dbReference>
<feature type="domain" description="RecJ OB" evidence="8">
    <location>
        <begin position="454"/>
        <end position="559"/>
    </location>
</feature>
<accession>A0A135YZL2</accession>
<evidence type="ECO:0000313" key="10">
    <source>
        <dbReference type="Proteomes" id="UP000070326"/>
    </source>
</evidence>
<dbReference type="STRING" id="1261.HMPREF3195_00012"/>
<evidence type="ECO:0000256" key="3">
    <source>
        <dbReference type="ARBA" id="ARBA00022722"/>
    </source>
</evidence>
<dbReference type="InterPro" id="IPR003156">
    <property type="entry name" value="DHHA1_dom"/>
</dbReference>
<keyword evidence="3" id="KW-0540">Nuclease</keyword>
<name>A0A135YZL2_9FIRM</name>